<keyword evidence="5" id="KW-1185">Reference proteome</keyword>
<dbReference type="InterPro" id="IPR012340">
    <property type="entry name" value="NA-bd_OB-fold"/>
</dbReference>
<dbReference type="Pfam" id="PF08378">
    <property type="entry name" value="NERD"/>
    <property type="match status" value="1"/>
</dbReference>
<evidence type="ECO:0000256" key="1">
    <source>
        <dbReference type="SAM" id="MobiDB-lite"/>
    </source>
</evidence>
<keyword evidence="2" id="KW-0472">Membrane</keyword>
<evidence type="ECO:0000259" key="3">
    <source>
        <dbReference type="Pfam" id="PF08378"/>
    </source>
</evidence>
<keyword evidence="2" id="KW-1133">Transmembrane helix</keyword>
<evidence type="ECO:0000313" key="5">
    <source>
        <dbReference type="Proteomes" id="UP000469125"/>
    </source>
</evidence>
<dbReference type="Proteomes" id="UP000469125">
    <property type="component" value="Unassembled WGS sequence"/>
</dbReference>
<feature type="domain" description="NERD" evidence="3">
    <location>
        <begin position="16"/>
        <end position="108"/>
    </location>
</feature>
<gene>
    <name evidence="4" type="ORF">GMD78_12895</name>
</gene>
<proteinExistence type="predicted"/>
<dbReference type="RefSeq" id="WP_155669244.1">
    <property type="nucleotide sequence ID" value="NZ_WOCA01000010.1"/>
</dbReference>
<feature type="transmembrane region" description="Helical" evidence="2">
    <location>
        <begin position="232"/>
        <end position="256"/>
    </location>
</feature>
<dbReference type="EMBL" id="WOCA01000010">
    <property type="protein sequence ID" value="MUK89271.1"/>
    <property type="molecule type" value="Genomic_DNA"/>
</dbReference>
<comment type="caution">
    <text evidence="4">The sequence shown here is derived from an EMBL/GenBank/DDBJ whole genome shotgun (WGS) entry which is preliminary data.</text>
</comment>
<reference evidence="4 5" key="1">
    <citation type="submission" date="2019-11" db="EMBL/GenBank/DDBJ databases">
        <authorList>
            <person name="Li X."/>
        </authorList>
    </citation>
    <scope>NUCLEOTIDE SEQUENCE [LARGE SCALE GENOMIC DNA]</scope>
    <source>
        <strain evidence="4 5">L9</strain>
    </source>
</reference>
<sequence length="362" mass="41410">MAVFVGREKLVQGFWEAELEVGDVLCRILPDDTYIIAQPNIGEKLPDFLVISPTYGFRIIEVKNLTISSIEDVFSNGLLQTKYGNKNPFAQVKSYAVAWKNYLLSNHRNMGLDDPFRNIGYVVIHKGFSKLEFEYKFGRQIHTWATGDADNYYKYHFCFDELDSSFNELLAEATRFRSYSNSLKNYQIKEIVEHLKISPSKQTDDPALYNEQNKITDKGAEHQPKKSSRKKWLVNLILIALIIISIFSVIKFSGYIHVGSKSSSTGSISSLIENEEQTEAIIEITATVERFFYDSDNDTKFITLTDHTGNMEAVIFSDVDVPIIEEGETYIFKGYIQPSEDEEKMELNVTDVDEPNQKNSDD</sequence>
<dbReference type="InterPro" id="IPR011528">
    <property type="entry name" value="NERD"/>
</dbReference>
<keyword evidence="2" id="KW-0812">Transmembrane</keyword>
<dbReference type="Gene3D" id="2.40.50.140">
    <property type="entry name" value="Nucleic acid-binding proteins"/>
    <property type="match status" value="1"/>
</dbReference>
<organism evidence="4 5">
    <name type="scientific">Ornithinibacillus caprae</name>
    <dbReference type="NCBI Taxonomy" id="2678566"/>
    <lineage>
        <taxon>Bacteria</taxon>
        <taxon>Bacillati</taxon>
        <taxon>Bacillota</taxon>
        <taxon>Bacilli</taxon>
        <taxon>Bacillales</taxon>
        <taxon>Bacillaceae</taxon>
        <taxon>Ornithinibacillus</taxon>
    </lineage>
</organism>
<accession>A0A6N8FJ53</accession>
<evidence type="ECO:0000313" key="4">
    <source>
        <dbReference type="EMBL" id="MUK89271.1"/>
    </source>
</evidence>
<protein>
    <recommendedName>
        <fullName evidence="3">NERD domain-containing protein</fullName>
    </recommendedName>
</protein>
<name>A0A6N8FJ53_9BACI</name>
<dbReference type="AlphaFoldDB" id="A0A6N8FJ53"/>
<feature type="region of interest" description="Disordered" evidence="1">
    <location>
        <begin position="343"/>
        <end position="362"/>
    </location>
</feature>
<evidence type="ECO:0000256" key="2">
    <source>
        <dbReference type="SAM" id="Phobius"/>
    </source>
</evidence>